<dbReference type="PANTHER" id="PTHR33910">
    <property type="entry name" value="PROTEIN TRANSLOCASE SUBUNIT SECE"/>
    <property type="match status" value="1"/>
</dbReference>
<comment type="caution">
    <text evidence="10">The sequence shown here is derived from an EMBL/GenBank/DDBJ whole genome shotgun (WGS) entry which is preliminary data.</text>
</comment>
<dbReference type="PANTHER" id="PTHR33910:SF1">
    <property type="entry name" value="PROTEIN TRANSLOCASE SUBUNIT SECE"/>
    <property type="match status" value="1"/>
</dbReference>
<evidence type="ECO:0000256" key="3">
    <source>
        <dbReference type="ARBA" id="ARBA00022475"/>
    </source>
</evidence>
<keyword evidence="2 9" id="KW-0813">Transport</keyword>
<gene>
    <name evidence="9" type="primary">secE</name>
    <name evidence="10" type="ORF">A2838_03445</name>
</gene>
<organism evidence="10 11">
    <name type="scientific">Candidatus Zambryskibacteria bacterium RIFCSPHIGHO2_01_FULL_46_25</name>
    <dbReference type="NCBI Taxonomy" id="1802738"/>
    <lineage>
        <taxon>Bacteria</taxon>
        <taxon>Candidatus Zambryskiibacteriota</taxon>
    </lineage>
</organism>
<evidence type="ECO:0000256" key="6">
    <source>
        <dbReference type="ARBA" id="ARBA00022989"/>
    </source>
</evidence>
<evidence type="ECO:0000256" key="4">
    <source>
        <dbReference type="ARBA" id="ARBA00022692"/>
    </source>
</evidence>
<dbReference type="EMBL" id="MHVH01000001">
    <property type="protein sequence ID" value="OHA90834.1"/>
    <property type="molecule type" value="Genomic_DNA"/>
</dbReference>
<dbReference type="GO" id="GO:0006605">
    <property type="term" value="P:protein targeting"/>
    <property type="evidence" value="ECO:0007669"/>
    <property type="project" value="UniProtKB-UniRule"/>
</dbReference>
<keyword evidence="8 9" id="KW-0472">Membrane</keyword>
<dbReference type="GO" id="GO:0065002">
    <property type="term" value="P:intracellular protein transmembrane transport"/>
    <property type="evidence" value="ECO:0007669"/>
    <property type="project" value="UniProtKB-UniRule"/>
</dbReference>
<keyword evidence="7 9" id="KW-0811">Translocation</keyword>
<dbReference type="GO" id="GO:0043952">
    <property type="term" value="P:protein transport by the Sec complex"/>
    <property type="evidence" value="ECO:0007669"/>
    <property type="project" value="UniProtKB-UniRule"/>
</dbReference>
<dbReference type="GO" id="GO:0005886">
    <property type="term" value="C:plasma membrane"/>
    <property type="evidence" value="ECO:0007669"/>
    <property type="project" value="UniProtKB-SubCell"/>
</dbReference>
<dbReference type="Proteomes" id="UP000178107">
    <property type="component" value="Unassembled WGS sequence"/>
</dbReference>
<dbReference type="InterPro" id="IPR038379">
    <property type="entry name" value="SecE_sf"/>
</dbReference>
<evidence type="ECO:0000256" key="7">
    <source>
        <dbReference type="ARBA" id="ARBA00023010"/>
    </source>
</evidence>
<comment type="similarity">
    <text evidence="9">Belongs to the SecE/SEC61-gamma family.</text>
</comment>
<evidence type="ECO:0000256" key="2">
    <source>
        <dbReference type="ARBA" id="ARBA00022448"/>
    </source>
</evidence>
<dbReference type="AlphaFoldDB" id="A0A1G2T0S9"/>
<keyword evidence="4 9" id="KW-0812">Transmembrane</keyword>
<evidence type="ECO:0000313" key="11">
    <source>
        <dbReference type="Proteomes" id="UP000178107"/>
    </source>
</evidence>
<evidence type="ECO:0000256" key="5">
    <source>
        <dbReference type="ARBA" id="ARBA00022927"/>
    </source>
</evidence>
<dbReference type="InterPro" id="IPR001901">
    <property type="entry name" value="Translocase_SecE/Sec61-g"/>
</dbReference>
<keyword evidence="3 9" id="KW-1003">Cell membrane</keyword>
<comment type="subcellular location">
    <subcellularLocation>
        <location evidence="9">Cell membrane</location>
        <topology evidence="9">Single-pass membrane protein</topology>
    </subcellularLocation>
    <subcellularLocation>
        <location evidence="1">Membrane</location>
    </subcellularLocation>
</comment>
<protein>
    <recommendedName>
        <fullName evidence="9">Protein translocase subunit SecE</fullName>
    </recommendedName>
</protein>
<keyword evidence="5 9" id="KW-0653">Protein transport</keyword>
<proteinExistence type="inferred from homology"/>
<dbReference type="Gene3D" id="1.20.5.1030">
    <property type="entry name" value="Preprotein translocase secy subunit"/>
    <property type="match status" value="1"/>
</dbReference>
<sequence>MNRFINYVKDTRGEMSHVSWPTKRQAIVFTAIVIVVSIVVAAYLGLFDYVLSLILQKFIL</sequence>
<reference evidence="10 11" key="1">
    <citation type="journal article" date="2016" name="Nat. Commun.">
        <title>Thousands of microbial genomes shed light on interconnected biogeochemical processes in an aquifer system.</title>
        <authorList>
            <person name="Anantharaman K."/>
            <person name="Brown C.T."/>
            <person name="Hug L.A."/>
            <person name="Sharon I."/>
            <person name="Castelle C.J."/>
            <person name="Probst A.J."/>
            <person name="Thomas B.C."/>
            <person name="Singh A."/>
            <person name="Wilkins M.J."/>
            <person name="Karaoz U."/>
            <person name="Brodie E.L."/>
            <person name="Williams K.H."/>
            <person name="Hubbard S.S."/>
            <person name="Banfield J.F."/>
        </authorList>
    </citation>
    <scope>NUCLEOTIDE SEQUENCE [LARGE SCALE GENOMIC DNA]</scope>
</reference>
<evidence type="ECO:0000313" key="10">
    <source>
        <dbReference type="EMBL" id="OHA90834.1"/>
    </source>
</evidence>
<evidence type="ECO:0000256" key="1">
    <source>
        <dbReference type="ARBA" id="ARBA00004370"/>
    </source>
</evidence>
<feature type="transmembrane region" description="Helical" evidence="9">
    <location>
        <begin position="26"/>
        <end position="51"/>
    </location>
</feature>
<dbReference type="GO" id="GO:0008320">
    <property type="term" value="F:protein transmembrane transporter activity"/>
    <property type="evidence" value="ECO:0007669"/>
    <property type="project" value="UniProtKB-UniRule"/>
</dbReference>
<name>A0A1G2T0S9_9BACT</name>
<dbReference type="Pfam" id="PF00584">
    <property type="entry name" value="SecE"/>
    <property type="match status" value="1"/>
</dbReference>
<comment type="function">
    <text evidence="9">Essential subunit of the Sec protein translocation channel SecYEG. Clamps together the 2 halves of SecY. May contact the channel plug during translocation.</text>
</comment>
<dbReference type="NCBIfam" id="TIGR00964">
    <property type="entry name" value="secE_bact"/>
    <property type="match status" value="1"/>
</dbReference>
<dbReference type="GO" id="GO:0009306">
    <property type="term" value="P:protein secretion"/>
    <property type="evidence" value="ECO:0007669"/>
    <property type="project" value="UniProtKB-UniRule"/>
</dbReference>
<evidence type="ECO:0000256" key="9">
    <source>
        <dbReference type="HAMAP-Rule" id="MF_00422"/>
    </source>
</evidence>
<dbReference type="HAMAP" id="MF_00422">
    <property type="entry name" value="SecE"/>
    <property type="match status" value="1"/>
</dbReference>
<comment type="subunit">
    <text evidence="9">Component of the Sec protein translocase complex. Heterotrimer consisting of SecY, SecE and SecG subunits. The heterotrimers can form oligomers, although 1 heterotrimer is thought to be able to translocate proteins. Interacts with the ribosome. Interacts with SecDF, and other proteins may be involved. Interacts with SecA.</text>
</comment>
<dbReference type="InterPro" id="IPR005807">
    <property type="entry name" value="SecE_bac"/>
</dbReference>
<keyword evidence="6 9" id="KW-1133">Transmembrane helix</keyword>
<evidence type="ECO:0000256" key="8">
    <source>
        <dbReference type="ARBA" id="ARBA00023136"/>
    </source>
</evidence>
<accession>A0A1G2T0S9</accession>